<keyword evidence="5" id="KW-0949">S-adenosyl-L-methionine</keyword>
<dbReference type="PROSITE" id="PS00840">
    <property type="entry name" value="SUMT_2"/>
    <property type="match status" value="1"/>
</dbReference>
<dbReference type="NCBIfam" id="TIGR01469">
    <property type="entry name" value="cobA_cysG_Cterm"/>
    <property type="match status" value="1"/>
</dbReference>
<dbReference type="AlphaFoldDB" id="A0A074JYF6"/>
<dbReference type="InterPro" id="IPR014776">
    <property type="entry name" value="4pyrrole_Mease_sub2"/>
</dbReference>
<evidence type="ECO:0000256" key="6">
    <source>
        <dbReference type="ARBA" id="ARBA00023244"/>
    </source>
</evidence>
<dbReference type="InterPro" id="IPR035996">
    <property type="entry name" value="4pyrrol_Methylase_sf"/>
</dbReference>
<evidence type="ECO:0000256" key="1">
    <source>
        <dbReference type="ARBA" id="ARBA00005879"/>
    </source>
</evidence>
<protein>
    <recommendedName>
        <fullName evidence="2">uroporphyrinogen-III C-methyltransferase</fullName>
        <ecNumber evidence="2">2.1.1.107</ecNumber>
    </recommendedName>
</protein>
<dbReference type="Pfam" id="PF00590">
    <property type="entry name" value="TP_methylase"/>
    <property type="match status" value="1"/>
</dbReference>
<keyword evidence="11" id="KW-1185">Reference proteome</keyword>
<dbReference type="eggNOG" id="COG0007">
    <property type="taxonomic scope" value="Bacteria"/>
</dbReference>
<keyword evidence="4 8" id="KW-0808">Transferase</keyword>
<evidence type="ECO:0000259" key="9">
    <source>
        <dbReference type="Pfam" id="PF00590"/>
    </source>
</evidence>
<dbReference type="PROSITE" id="PS00839">
    <property type="entry name" value="SUMT_1"/>
    <property type="match status" value="1"/>
</dbReference>
<dbReference type="PANTHER" id="PTHR45790">
    <property type="entry name" value="SIROHEME SYNTHASE-RELATED"/>
    <property type="match status" value="1"/>
</dbReference>
<evidence type="ECO:0000256" key="3">
    <source>
        <dbReference type="ARBA" id="ARBA00022603"/>
    </source>
</evidence>
<dbReference type="GO" id="GO:0004851">
    <property type="term" value="F:uroporphyrin-III C-methyltransferase activity"/>
    <property type="evidence" value="ECO:0007669"/>
    <property type="project" value="UniProtKB-EC"/>
</dbReference>
<dbReference type="Gene3D" id="3.40.1010.10">
    <property type="entry name" value="Cobalt-precorrin-4 Transmethylase, Domain 1"/>
    <property type="match status" value="1"/>
</dbReference>
<proteinExistence type="inferred from homology"/>
<dbReference type="InterPro" id="IPR014777">
    <property type="entry name" value="4pyrrole_Mease_sub1"/>
</dbReference>
<dbReference type="EC" id="2.1.1.107" evidence="2"/>
<dbReference type="InterPro" id="IPR003043">
    <property type="entry name" value="Uropor_MeTrfase_CS"/>
</dbReference>
<dbReference type="InterPro" id="IPR050161">
    <property type="entry name" value="Siro_Cobalamin_biosynth"/>
</dbReference>
<evidence type="ECO:0000256" key="7">
    <source>
        <dbReference type="ARBA" id="ARBA00025705"/>
    </source>
</evidence>
<accession>A0A074JYF6</accession>
<evidence type="ECO:0000256" key="5">
    <source>
        <dbReference type="ARBA" id="ARBA00022691"/>
    </source>
</evidence>
<dbReference type="Proteomes" id="UP000027471">
    <property type="component" value="Unassembled WGS sequence"/>
</dbReference>
<comment type="caution">
    <text evidence="10">The sequence shown here is derived from an EMBL/GenBank/DDBJ whole genome shotgun (WGS) entry which is preliminary data.</text>
</comment>
<dbReference type="EMBL" id="AUNB01000001">
    <property type="protein sequence ID" value="KEO61519.1"/>
    <property type="molecule type" value="Genomic_DNA"/>
</dbReference>
<dbReference type="OrthoDB" id="9815856at2"/>
<comment type="similarity">
    <text evidence="1 8">Belongs to the precorrin methyltransferase family.</text>
</comment>
<evidence type="ECO:0000313" key="10">
    <source>
        <dbReference type="EMBL" id="KEO61519.1"/>
    </source>
</evidence>
<dbReference type="InterPro" id="IPR000878">
    <property type="entry name" value="4pyrrol_Mease"/>
</dbReference>
<dbReference type="GO" id="GO:0019354">
    <property type="term" value="P:siroheme biosynthetic process"/>
    <property type="evidence" value="ECO:0007669"/>
    <property type="project" value="UniProtKB-UniPathway"/>
</dbReference>
<evidence type="ECO:0000256" key="8">
    <source>
        <dbReference type="RuleBase" id="RU003960"/>
    </source>
</evidence>
<dbReference type="SUPFAM" id="SSF53790">
    <property type="entry name" value="Tetrapyrrole methylase"/>
    <property type="match status" value="1"/>
</dbReference>
<gene>
    <name evidence="10" type="ORF">DT23_00705</name>
</gene>
<evidence type="ECO:0000256" key="4">
    <source>
        <dbReference type="ARBA" id="ARBA00022679"/>
    </source>
</evidence>
<evidence type="ECO:0000313" key="11">
    <source>
        <dbReference type="Proteomes" id="UP000027471"/>
    </source>
</evidence>
<dbReference type="InterPro" id="IPR006366">
    <property type="entry name" value="CobA/CysG_C"/>
</dbReference>
<dbReference type="CDD" id="cd11642">
    <property type="entry name" value="SUMT"/>
    <property type="match status" value="1"/>
</dbReference>
<dbReference type="UniPathway" id="UPA00262">
    <property type="reaction ID" value="UER00211"/>
</dbReference>
<dbReference type="FunFam" id="3.40.1010.10:FF:000001">
    <property type="entry name" value="Siroheme synthase"/>
    <property type="match status" value="1"/>
</dbReference>
<organism evidence="10 11">
    <name type="scientific">Thioclava indica</name>
    <dbReference type="NCBI Taxonomy" id="1353528"/>
    <lineage>
        <taxon>Bacteria</taxon>
        <taxon>Pseudomonadati</taxon>
        <taxon>Pseudomonadota</taxon>
        <taxon>Alphaproteobacteria</taxon>
        <taxon>Rhodobacterales</taxon>
        <taxon>Paracoccaceae</taxon>
        <taxon>Thioclava</taxon>
    </lineage>
</organism>
<reference evidence="10 11" key="1">
    <citation type="journal article" date="2015" name="Antonie Van Leeuwenhoek">
        <title>Thioclava indica sp. nov., isolated from surface seawater of the Indian Ocean.</title>
        <authorList>
            <person name="Liu Y."/>
            <person name="Lai Q."/>
            <person name="Du J."/>
            <person name="Xu H."/>
            <person name="Jiang L."/>
            <person name="Shao Z."/>
        </authorList>
    </citation>
    <scope>NUCLEOTIDE SEQUENCE [LARGE SCALE GENOMIC DNA]</scope>
    <source>
        <strain evidence="10 11">DT23-4</strain>
    </source>
</reference>
<feature type="domain" description="Tetrapyrrole methylase" evidence="9">
    <location>
        <begin position="23"/>
        <end position="228"/>
    </location>
</feature>
<keyword evidence="6" id="KW-0627">Porphyrin biosynthesis</keyword>
<dbReference type="NCBIfam" id="NF004790">
    <property type="entry name" value="PRK06136.1"/>
    <property type="match status" value="1"/>
</dbReference>
<dbReference type="Gene3D" id="3.30.950.10">
    <property type="entry name" value="Methyltransferase, Cobalt-precorrin-4 Transmethylase, Domain 2"/>
    <property type="match status" value="1"/>
</dbReference>
<evidence type="ECO:0000256" key="2">
    <source>
        <dbReference type="ARBA" id="ARBA00012162"/>
    </source>
</evidence>
<dbReference type="GO" id="GO:0032259">
    <property type="term" value="P:methylation"/>
    <property type="evidence" value="ECO:0007669"/>
    <property type="project" value="UniProtKB-KW"/>
</dbReference>
<comment type="pathway">
    <text evidence="7">Porphyrin-containing compound metabolism; siroheme biosynthesis; precorrin-2 from uroporphyrinogen III: step 1/1.</text>
</comment>
<keyword evidence="3 8" id="KW-0489">Methyltransferase</keyword>
<dbReference type="PANTHER" id="PTHR45790:SF3">
    <property type="entry name" value="S-ADENOSYL-L-METHIONINE-DEPENDENT UROPORPHYRINOGEN III METHYLTRANSFERASE, CHLOROPLASTIC"/>
    <property type="match status" value="1"/>
</dbReference>
<sequence length="262" mass="27433">MRHFPISDPSNKGTKRDSGCAHVHFVGAGPGDPELLTLRAHRLIGAADVVIHDRLVTQEILDLTRPDALLIDVGKTGFGPSWDQGDINDLLVTYGAQARVVRLKSGDPAVFGRLDEEVAALDSAGVAYDVTPGITAASAAVAGLGVSLTQRGRNAGLRIVTGHDAKGFAEQDWRDLARPGAVAAIYMGKRAARFLTGRLMMHGATADTPVSVVENVSRSDERIISSDLIGLADALEDVTGPAVLLLGIAPRAGLPAALREAL</sequence>
<dbReference type="STRING" id="1353528.DT23_00705"/>
<dbReference type="RefSeq" id="WP_081846865.1">
    <property type="nucleotide sequence ID" value="NZ_AUNB01000001.1"/>
</dbReference>
<name>A0A074JYF6_9RHOB</name>